<organism evidence="1 2">
    <name type="scientific">Brevundimonas halotolerans</name>
    <dbReference type="NCBI Taxonomy" id="69670"/>
    <lineage>
        <taxon>Bacteria</taxon>
        <taxon>Pseudomonadati</taxon>
        <taxon>Pseudomonadota</taxon>
        <taxon>Alphaproteobacteria</taxon>
        <taxon>Caulobacterales</taxon>
        <taxon>Caulobacteraceae</taxon>
        <taxon>Brevundimonas</taxon>
    </lineage>
</organism>
<dbReference type="InterPro" id="IPR025226">
    <property type="entry name" value="DUF4170"/>
</dbReference>
<accession>A0A7W9A2J2</accession>
<evidence type="ECO:0000313" key="1">
    <source>
        <dbReference type="EMBL" id="MBB5660241.1"/>
    </source>
</evidence>
<dbReference type="RefSeq" id="WP_123287691.1">
    <property type="nucleotide sequence ID" value="NZ_JACIJB010000002.1"/>
</dbReference>
<reference evidence="1 2" key="1">
    <citation type="submission" date="2020-08" db="EMBL/GenBank/DDBJ databases">
        <title>Genomic Encyclopedia of Type Strains, Phase IV (KMG-IV): sequencing the most valuable type-strain genomes for metagenomic binning, comparative biology and taxonomic classification.</title>
        <authorList>
            <person name="Goeker M."/>
        </authorList>
    </citation>
    <scope>NUCLEOTIDE SEQUENCE [LARGE SCALE GENOMIC DNA]</scope>
    <source>
        <strain evidence="1 2">DSM 24448</strain>
    </source>
</reference>
<dbReference type="OrthoDB" id="9800646at2"/>
<gene>
    <name evidence="1" type="ORF">FHS65_000981</name>
</gene>
<sequence>MTDTPKTPGQEPEQLLHLVIGGELRHLDAPVFRDLSKIDFVGAFPNYGEAKKAWKAKAQATVDNAHMRYFILHAHRMIDPRGDAH</sequence>
<protein>
    <recommendedName>
        <fullName evidence="3">DUF4170 domain-containing protein</fullName>
    </recommendedName>
</protein>
<dbReference type="Gene3D" id="3.30.70.2400">
    <property type="entry name" value="Uncharacterised protein PF13773, DUF4170"/>
    <property type="match status" value="1"/>
</dbReference>
<dbReference type="Proteomes" id="UP000548978">
    <property type="component" value="Unassembled WGS sequence"/>
</dbReference>
<name>A0A7W9A2J2_9CAUL</name>
<keyword evidence="2" id="KW-1185">Reference proteome</keyword>
<dbReference type="Pfam" id="PF13773">
    <property type="entry name" value="DUF4170"/>
    <property type="match status" value="1"/>
</dbReference>
<dbReference type="AlphaFoldDB" id="A0A7W9A2J2"/>
<proteinExistence type="predicted"/>
<evidence type="ECO:0000313" key="2">
    <source>
        <dbReference type="Proteomes" id="UP000548978"/>
    </source>
</evidence>
<dbReference type="EMBL" id="JACIJB010000002">
    <property type="protein sequence ID" value="MBB5660241.1"/>
    <property type="molecule type" value="Genomic_DNA"/>
</dbReference>
<evidence type="ECO:0008006" key="3">
    <source>
        <dbReference type="Google" id="ProtNLM"/>
    </source>
</evidence>
<comment type="caution">
    <text evidence="1">The sequence shown here is derived from an EMBL/GenBank/DDBJ whole genome shotgun (WGS) entry which is preliminary data.</text>
</comment>